<keyword evidence="2" id="KW-1185">Reference proteome</keyword>
<accession>A0A0C5VG52</accession>
<dbReference type="STRING" id="1445510.YC6258_00338"/>
<sequence>MIKGMPRPMASLINMFMMDRLWIIVVLQVDNTNLLAWCPSNMS</sequence>
<proteinExistence type="predicted"/>
<gene>
    <name evidence="1" type="ORF">YC6258_00338</name>
</gene>
<evidence type="ECO:0000313" key="2">
    <source>
        <dbReference type="Proteomes" id="UP000032266"/>
    </source>
</evidence>
<evidence type="ECO:0000313" key="1">
    <source>
        <dbReference type="EMBL" id="AJQ92388.1"/>
    </source>
</evidence>
<dbReference type="Proteomes" id="UP000032266">
    <property type="component" value="Chromosome"/>
</dbReference>
<reference evidence="1 2" key="1">
    <citation type="submission" date="2014-01" db="EMBL/GenBank/DDBJ databases">
        <title>Full genme sequencing of cellulolytic bacterium Gynuella sunshinyii YC6258T gen. nov., sp. nov.</title>
        <authorList>
            <person name="Khan H."/>
            <person name="Chung E.J."/>
            <person name="Chung Y.R."/>
        </authorList>
    </citation>
    <scope>NUCLEOTIDE SEQUENCE [LARGE SCALE GENOMIC DNA]</scope>
    <source>
        <strain evidence="1 2">YC6258</strain>
    </source>
</reference>
<dbReference type="AlphaFoldDB" id="A0A0C5VG52"/>
<organism evidence="1 2">
    <name type="scientific">Gynuella sunshinyii YC6258</name>
    <dbReference type="NCBI Taxonomy" id="1445510"/>
    <lineage>
        <taxon>Bacteria</taxon>
        <taxon>Pseudomonadati</taxon>
        <taxon>Pseudomonadota</taxon>
        <taxon>Gammaproteobacteria</taxon>
        <taxon>Oceanospirillales</taxon>
        <taxon>Saccharospirillaceae</taxon>
        <taxon>Gynuella</taxon>
    </lineage>
</organism>
<dbReference type="EMBL" id="CP007142">
    <property type="protein sequence ID" value="AJQ92388.1"/>
    <property type="molecule type" value="Genomic_DNA"/>
</dbReference>
<name>A0A0C5VG52_9GAMM</name>
<protein>
    <submittedName>
        <fullName evidence="1">Uncharacterized protein</fullName>
    </submittedName>
</protein>
<dbReference type="HOGENOM" id="CLU_3234234_0_0_6"/>
<dbReference type="KEGG" id="gsn:YC6258_00338"/>